<dbReference type="EMBL" id="CP117255">
    <property type="protein sequence ID" value="WFR96855.1"/>
    <property type="molecule type" value="Genomic_DNA"/>
</dbReference>
<dbReference type="KEGG" id="rtu:PR017_07000"/>
<dbReference type="Proteomes" id="UP000249499">
    <property type="component" value="Chromosome"/>
</dbReference>
<proteinExistence type="predicted"/>
<dbReference type="AlphaFoldDB" id="A0AAF1KLF0"/>
<sequence>MDERQNIARWTPARCCQRDQGLRLRCEIWRGINIRHMTGAGRGFGKSRTTHFAAAENEKPGRVEAVGLFGFGGPYPTWFFIS</sequence>
<organism evidence="1 2">
    <name type="scientific">Rhizobium tumorigenes</name>
    <dbReference type="NCBI Taxonomy" id="2041385"/>
    <lineage>
        <taxon>Bacteria</taxon>
        <taxon>Pseudomonadati</taxon>
        <taxon>Pseudomonadota</taxon>
        <taxon>Alphaproteobacteria</taxon>
        <taxon>Hyphomicrobiales</taxon>
        <taxon>Rhizobiaceae</taxon>
        <taxon>Rhizobium/Agrobacterium group</taxon>
        <taxon>Rhizobium</taxon>
    </lineage>
</organism>
<evidence type="ECO:0000313" key="1">
    <source>
        <dbReference type="EMBL" id="WFR96855.1"/>
    </source>
</evidence>
<reference evidence="1 2" key="1">
    <citation type="journal article" date="2018" name="Sci. Rep.">
        <title>Rhizobium tumorigenes sp. nov., a novel plant tumorigenic bacterium isolated from cane gall tumors on thornless blackberry.</title>
        <authorList>
            <person name="Kuzmanovi N."/>
            <person name="Smalla K."/>
            <person name="Gronow S."/>
            <person name="PuBawska J."/>
        </authorList>
    </citation>
    <scope>NUCLEOTIDE SEQUENCE [LARGE SCALE GENOMIC DNA]</scope>
    <source>
        <strain evidence="1 2">1078</strain>
    </source>
</reference>
<gene>
    <name evidence="1" type="ORF">PR017_07000</name>
</gene>
<name>A0AAF1KLF0_9HYPH</name>
<dbReference type="RefSeq" id="WP_133255531.1">
    <property type="nucleotide sequence ID" value="NZ_CP117255.1"/>
</dbReference>
<keyword evidence="2" id="KW-1185">Reference proteome</keyword>
<protein>
    <submittedName>
        <fullName evidence="1">Uncharacterized protein</fullName>
    </submittedName>
</protein>
<reference evidence="2" key="2">
    <citation type="journal article" date="2023" name="MicrobiologyOpen">
        <title>Genomics of the tumorigenes clade of the family Rhizobiaceae and description of Rhizobium rhododendri sp. nov.</title>
        <authorList>
            <person name="Kuzmanovic N."/>
            <person name="diCenzo G.C."/>
            <person name="Bunk B."/>
            <person name="Sproeer C."/>
            <person name="Fruehling A."/>
            <person name="Neumann-Schaal M."/>
            <person name="Overmann J."/>
            <person name="Smalla K."/>
        </authorList>
    </citation>
    <scope>NUCLEOTIDE SEQUENCE [LARGE SCALE GENOMIC DNA]</scope>
    <source>
        <strain evidence="2">1078</strain>
    </source>
</reference>
<accession>A0AAF1KLF0</accession>
<evidence type="ECO:0000313" key="2">
    <source>
        <dbReference type="Proteomes" id="UP000249499"/>
    </source>
</evidence>